<accession>A0A819W165</accession>
<sequence>MTKFEQLPNELILMCFHYFDFYHLYETFYYLNQRFHELIKYQTKIHIDLSPIPSKKFLRFCFQLNQLITASQNYPLSIVASDEHKFNLIFDDLFQDQFSKLKALTLSDINAETIDGIIFDETTKLYERLERLSLLGTISRGNGGIFDTGCLCVGLISSEMKSLKYLHLNFNPSEPDCEYCDRFKSWYGK</sequence>
<dbReference type="Proteomes" id="UP000663836">
    <property type="component" value="Unassembled WGS sequence"/>
</dbReference>
<dbReference type="EMBL" id="CAJOBD010008623">
    <property type="protein sequence ID" value="CAF4117203.1"/>
    <property type="molecule type" value="Genomic_DNA"/>
</dbReference>
<protein>
    <recommendedName>
        <fullName evidence="3">F-box domain-containing protein</fullName>
    </recommendedName>
</protein>
<name>A0A819W165_9BILA</name>
<dbReference type="AlphaFoldDB" id="A0A819W165"/>
<comment type="caution">
    <text evidence="1">The sequence shown here is derived from an EMBL/GenBank/DDBJ whole genome shotgun (WGS) entry which is preliminary data.</text>
</comment>
<reference evidence="1" key="1">
    <citation type="submission" date="2021-02" db="EMBL/GenBank/DDBJ databases">
        <authorList>
            <person name="Nowell W R."/>
        </authorList>
    </citation>
    <scope>NUCLEOTIDE SEQUENCE</scope>
</reference>
<evidence type="ECO:0000313" key="2">
    <source>
        <dbReference type="Proteomes" id="UP000663836"/>
    </source>
</evidence>
<evidence type="ECO:0008006" key="3">
    <source>
        <dbReference type="Google" id="ProtNLM"/>
    </source>
</evidence>
<evidence type="ECO:0000313" key="1">
    <source>
        <dbReference type="EMBL" id="CAF4117203.1"/>
    </source>
</evidence>
<gene>
    <name evidence="1" type="ORF">JBS370_LOCUS32468</name>
</gene>
<organism evidence="1 2">
    <name type="scientific">Rotaria sordida</name>
    <dbReference type="NCBI Taxonomy" id="392033"/>
    <lineage>
        <taxon>Eukaryota</taxon>
        <taxon>Metazoa</taxon>
        <taxon>Spiralia</taxon>
        <taxon>Gnathifera</taxon>
        <taxon>Rotifera</taxon>
        <taxon>Eurotatoria</taxon>
        <taxon>Bdelloidea</taxon>
        <taxon>Philodinida</taxon>
        <taxon>Philodinidae</taxon>
        <taxon>Rotaria</taxon>
    </lineage>
</organism>
<proteinExistence type="predicted"/>